<dbReference type="SUPFAM" id="SSF53822">
    <property type="entry name" value="Periplasmic binding protein-like I"/>
    <property type="match status" value="1"/>
</dbReference>
<keyword evidence="5" id="KW-0472">Membrane</keyword>
<accession>A0A972GUR8</accession>
<evidence type="ECO:0000313" key="8">
    <source>
        <dbReference type="Proteomes" id="UP000641588"/>
    </source>
</evidence>
<comment type="similarity">
    <text evidence="2">Belongs to the bacterial solute-binding protein 2 family.</text>
</comment>
<gene>
    <name evidence="7" type="ORF">GC093_27970</name>
</gene>
<dbReference type="Gene3D" id="3.40.50.2300">
    <property type="match status" value="2"/>
</dbReference>
<feature type="region of interest" description="Disordered" evidence="4">
    <location>
        <begin position="75"/>
        <end position="101"/>
    </location>
</feature>
<dbReference type="GO" id="GO:0030313">
    <property type="term" value="C:cell envelope"/>
    <property type="evidence" value="ECO:0007669"/>
    <property type="project" value="UniProtKB-SubCell"/>
</dbReference>
<dbReference type="GO" id="GO:0030246">
    <property type="term" value="F:carbohydrate binding"/>
    <property type="evidence" value="ECO:0007669"/>
    <property type="project" value="UniProtKB-ARBA"/>
</dbReference>
<dbReference type="PANTHER" id="PTHR46847:SF1">
    <property type="entry name" value="D-ALLOSE-BINDING PERIPLASMIC PROTEIN-RELATED"/>
    <property type="match status" value="1"/>
</dbReference>
<dbReference type="PANTHER" id="PTHR46847">
    <property type="entry name" value="D-ALLOSE-BINDING PERIPLASMIC PROTEIN-RELATED"/>
    <property type="match status" value="1"/>
</dbReference>
<evidence type="ECO:0000256" key="5">
    <source>
        <dbReference type="SAM" id="Phobius"/>
    </source>
</evidence>
<dbReference type="InterPro" id="IPR025997">
    <property type="entry name" value="SBP_2_dom"/>
</dbReference>
<keyword evidence="8" id="KW-1185">Reference proteome</keyword>
<evidence type="ECO:0000259" key="6">
    <source>
        <dbReference type="Pfam" id="PF13407"/>
    </source>
</evidence>
<evidence type="ECO:0000256" key="2">
    <source>
        <dbReference type="ARBA" id="ARBA00007639"/>
    </source>
</evidence>
<evidence type="ECO:0000256" key="3">
    <source>
        <dbReference type="ARBA" id="ARBA00022729"/>
    </source>
</evidence>
<dbReference type="Pfam" id="PF13407">
    <property type="entry name" value="Peripla_BP_4"/>
    <property type="match status" value="1"/>
</dbReference>
<feature type="transmembrane region" description="Helical" evidence="5">
    <location>
        <begin position="53"/>
        <end position="73"/>
    </location>
</feature>
<evidence type="ECO:0000313" key="7">
    <source>
        <dbReference type="EMBL" id="NOU97032.1"/>
    </source>
</evidence>
<feature type="domain" description="Periplasmic binding protein" evidence="6">
    <location>
        <begin position="111"/>
        <end position="367"/>
    </location>
</feature>
<dbReference type="CDD" id="cd20007">
    <property type="entry name" value="PBP1_ABC_sugar_binding-like"/>
    <property type="match status" value="1"/>
</dbReference>
<dbReference type="AlphaFoldDB" id="A0A972GUR8"/>
<proteinExistence type="inferred from homology"/>
<comment type="caution">
    <text evidence="7">The sequence shown here is derived from an EMBL/GenBank/DDBJ whole genome shotgun (WGS) entry which is preliminary data.</text>
</comment>
<keyword evidence="5" id="KW-0812">Transmembrane</keyword>
<evidence type="ECO:0000256" key="1">
    <source>
        <dbReference type="ARBA" id="ARBA00004196"/>
    </source>
</evidence>
<dbReference type="InterPro" id="IPR028082">
    <property type="entry name" value="Peripla_BP_I"/>
</dbReference>
<keyword evidence="5" id="KW-1133">Transmembrane helix</keyword>
<reference evidence="7" key="1">
    <citation type="submission" date="2019-10" db="EMBL/GenBank/DDBJ databases">
        <title>Description of Paenibacillus glebae sp. nov.</title>
        <authorList>
            <person name="Carlier A."/>
            <person name="Qi S."/>
        </authorList>
    </citation>
    <scope>NUCLEOTIDE SEQUENCE</scope>
    <source>
        <strain evidence="7">LMG 31456</strain>
    </source>
</reference>
<comment type="subcellular location">
    <subcellularLocation>
        <location evidence="1">Cell envelope</location>
    </subcellularLocation>
</comment>
<keyword evidence="3" id="KW-0732">Signal</keyword>
<sequence length="398" mass="42925">MSRCIGKSWPSVPLLCSRFILINCAIEIDDNSDRLLYMEPYFKGGLCKMKKTVLMLFALILSISLTACGSSAGSGSAASPKDSPKAAPAAGDTKAAATTDSGTKDKKKKRIAYVAGITTDAFYISMKFGAEEVAKKLDVDLIWTGAPEWDYTKQTPIVDSLIAEKVDAIIIAPNDAKAMVAPLKKAMNAGIPVFTVDTNVSDDSAYVANVTSDNLQGGKLGANTLAKEIGEKGKVLVMNTKPGITTTDDRQKGFLEEIKKYPNIQVVATEYCDDQATIAAKKTQDILLANPDLSGVFAANVVSGAGVAQGLRVKNVQDKVKLVSYDAGPEQVKSLKAKELQAIISQKPLEEARIILQMTYDYLNGKKDVKKITVLENVSVTPENIETPDVQQWLYRTK</sequence>
<protein>
    <submittedName>
        <fullName evidence="7">Substrate-binding domain-containing protein</fullName>
    </submittedName>
</protein>
<evidence type="ECO:0000256" key="4">
    <source>
        <dbReference type="SAM" id="MobiDB-lite"/>
    </source>
</evidence>
<organism evidence="7 8">
    <name type="scientific">Paenibacillus foliorum</name>
    <dbReference type="NCBI Taxonomy" id="2654974"/>
    <lineage>
        <taxon>Bacteria</taxon>
        <taxon>Bacillati</taxon>
        <taxon>Bacillota</taxon>
        <taxon>Bacilli</taxon>
        <taxon>Bacillales</taxon>
        <taxon>Paenibacillaceae</taxon>
        <taxon>Paenibacillus</taxon>
    </lineage>
</organism>
<dbReference type="Proteomes" id="UP000641588">
    <property type="component" value="Unassembled WGS sequence"/>
</dbReference>
<name>A0A972GUR8_9BACL</name>
<dbReference type="EMBL" id="WHOD01000105">
    <property type="protein sequence ID" value="NOU97032.1"/>
    <property type="molecule type" value="Genomic_DNA"/>
</dbReference>